<evidence type="ECO:0000313" key="3">
    <source>
        <dbReference type="EMBL" id="KAK8222719.1"/>
    </source>
</evidence>
<evidence type="ECO:0000256" key="2">
    <source>
        <dbReference type="SAM" id="SignalP"/>
    </source>
</evidence>
<feature type="region of interest" description="Disordered" evidence="1">
    <location>
        <begin position="135"/>
        <end position="162"/>
    </location>
</feature>
<dbReference type="Proteomes" id="UP001492380">
    <property type="component" value="Unassembled WGS sequence"/>
</dbReference>
<evidence type="ECO:0000313" key="4">
    <source>
        <dbReference type="Proteomes" id="UP001492380"/>
    </source>
</evidence>
<protein>
    <submittedName>
        <fullName evidence="3">Uncharacterized protein</fullName>
    </submittedName>
</protein>
<feature type="signal peptide" evidence="2">
    <location>
        <begin position="1"/>
        <end position="16"/>
    </location>
</feature>
<organism evidence="3 4">
    <name type="scientific">Phyllosticta capitalensis</name>
    <dbReference type="NCBI Taxonomy" id="121624"/>
    <lineage>
        <taxon>Eukaryota</taxon>
        <taxon>Fungi</taxon>
        <taxon>Dikarya</taxon>
        <taxon>Ascomycota</taxon>
        <taxon>Pezizomycotina</taxon>
        <taxon>Dothideomycetes</taxon>
        <taxon>Dothideomycetes incertae sedis</taxon>
        <taxon>Botryosphaeriales</taxon>
        <taxon>Phyllostictaceae</taxon>
        <taxon>Phyllosticta</taxon>
    </lineage>
</organism>
<gene>
    <name evidence="3" type="ORF">HDK90DRAFT_471031</name>
</gene>
<comment type="caution">
    <text evidence="3">The sequence shown here is derived from an EMBL/GenBank/DDBJ whole genome shotgun (WGS) entry which is preliminary data.</text>
</comment>
<keyword evidence="4" id="KW-1185">Reference proteome</keyword>
<keyword evidence="2" id="KW-0732">Signal</keyword>
<dbReference type="EMBL" id="JBBWRZ010000015">
    <property type="protein sequence ID" value="KAK8222719.1"/>
    <property type="molecule type" value="Genomic_DNA"/>
</dbReference>
<accession>A0ABR1Y900</accession>
<name>A0ABR1Y900_9PEZI</name>
<sequence>MPGALRLAALVARSAAECVVHAWVGKVDTSAHEVLSARPTLFSHSTNNLQQHSCHSCRANSARQGAPAHGFSSGSGKSQQNTAGERLGICTVSLCELTHAASTLARDRGSSDTRPCIGTSTSFVLLLLWNSRRRESDPVNPSGLAVGKGTQPTPPQPAKDSMAEHGFSKMAAYPLPPQTDSDMIGVGFSTWATSPHVIDSRVMHVTLSHKEEEERRNMPAENDTELSGLFQTITPELYLSLPESARHHAQASYSALYIHGDACATEVQQSQQRQRRDVHHGCL</sequence>
<evidence type="ECO:0000256" key="1">
    <source>
        <dbReference type="SAM" id="MobiDB-lite"/>
    </source>
</evidence>
<feature type="chain" id="PRO_5045758634" evidence="2">
    <location>
        <begin position="17"/>
        <end position="283"/>
    </location>
</feature>
<proteinExistence type="predicted"/>
<reference evidence="3 4" key="1">
    <citation type="submission" date="2024-04" db="EMBL/GenBank/DDBJ databases">
        <title>Phyllosticta paracitricarpa is synonymous to the EU quarantine fungus P. citricarpa based on phylogenomic analyses.</title>
        <authorList>
            <consortium name="Lawrence Berkeley National Laboratory"/>
            <person name="Van Ingen-Buijs V.A."/>
            <person name="Van Westerhoven A.C."/>
            <person name="Haridas S."/>
            <person name="Skiadas P."/>
            <person name="Martin F."/>
            <person name="Groenewald J.Z."/>
            <person name="Crous P.W."/>
            <person name="Seidl M.F."/>
        </authorList>
    </citation>
    <scope>NUCLEOTIDE SEQUENCE [LARGE SCALE GENOMIC DNA]</scope>
    <source>
        <strain evidence="3 4">CBS 123374</strain>
    </source>
</reference>